<name>A0A0D5NHI6_9BACL</name>
<evidence type="ECO:0000259" key="1">
    <source>
        <dbReference type="Pfam" id="PF14526"/>
    </source>
</evidence>
<accession>A0A0D5NHI6</accession>
<dbReference type="KEGG" id="pbj:VN24_09885"/>
<gene>
    <name evidence="2" type="ORF">VN24_09885</name>
</gene>
<dbReference type="Pfam" id="PF14526">
    <property type="entry name" value="Cass2"/>
    <property type="match status" value="1"/>
</dbReference>
<dbReference type="HOGENOM" id="CLU_1649502_0_0_9"/>
<dbReference type="Proteomes" id="UP000032633">
    <property type="component" value="Chromosome"/>
</dbReference>
<feature type="domain" description="Integron-associated effector binding protein" evidence="1">
    <location>
        <begin position="5"/>
        <end position="158"/>
    </location>
</feature>
<keyword evidence="3" id="KW-1185">Reference proteome</keyword>
<evidence type="ECO:0000313" key="3">
    <source>
        <dbReference type="Proteomes" id="UP000032633"/>
    </source>
</evidence>
<reference evidence="2 3" key="1">
    <citation type="journal article" date="2015" name="J. Biotechnol.">
        <title>Complete genome sequence of Paenibacillus beijingensis 7188(T) (=DSM 24997(T)), a novel rhizobacterium from jujube garden soil.</title>
        <authorList>
            <person name="Kwak Y."/>
            <person name="Shin J.H."/>
        </authorList>
    </citation>
    <scope>NUCLEOTIDE SEQUENCE [LARGE SCALE GENOMIC DNA]</scope>
    <source>
        <strain evidence="2 3">DSM 24997</strain>
    </source>
</reference>
<reference evidence="3" key="2">
    <citation type="submission" date="2015-03" db="EMBL/GenBank/DDBJ databases">
        <title>Genome sequence of Paenibacillus beijingensis strain DSM 24997T.</title>
        <authorList>
            <person name="Kwak Y."/>
            <person name="Shin J.-H."/>
        </authorList>
    </citation>
    <scope>NUCLEOTIDE SEQUENCE [LARGE SCALE GENOMIC DNA]</scope>
    <source>
        <strain evidence="3">DSM 24997</strain>
    </source>
</reference>
<dbReference type="InterPro" id="IPR029441">
    <property type="entry name" value="Cass2"/>
</dbReference>
<sequence>MADYTLEEKDSFTVLGFGTELQSEYTDFAGLNKEKSDFWQAVSQDGRLDTLKALATNDYIFAVNEAVNNKLMHYAGVMTKASAPEEVESRVIQFPKGEYLVVKGEGKTANELNNKLAGLAFGQVLPEAKNFAYVGGPNTTVEMGQRNGLVFGEMWIPVVRK</sequence>
<dbReference type="STRING" id="1126833.VN24_09885"/>
<protein>
    <submittedName>
        <fullName evidence="2">Transcriptional regulator</fullName>
    </submittedName>
</protein>
<dbReference type="InterPro" id="IPR011256">
    <property type="entry name" value="Reg_factor_effector_dom_sf"/>
</dbReference>
<dbReference type="EMBL" id="CP011058">
    <property type="protein sequence ID" value="AJY74844.1"/>
    <property type="molecule type" value="Genomic_DNA"/>
</dbReference>
<proteinExistence type="predicted"/>
<dbReference type="Gene3D" id="3.20.80.10">
    <property type="entry name" value="Regulatory factor, effector binding domain"/>
    <property type="match status" value="1"/>
</dbReference>
<dbReference type="PATRIC" id="fig|1126833.4.peg.2183"/>
<dbReference type="OrthoDB" id="2242165at2"/>
<dbReference type="AlphaFoldDB" id="A0A0D5NHI6"/>
<dbReference type="RefSeq" id="WP_045670277.1">
    <property type="nucleotide sequence ID" value="NZ_CP011058.1"/>
</dbReference>
<organism evidence="2 3">
    <name type="scientific">Paenibacillus beijingensis</name>
    <dbReference type="NCBI Taxonomy" id="1126833"/>
    <lineage>
        <taxon>Bacteria</taxon>
        <taxon>Bacillati</taxon>
        <taxon>Bacillota</taxon>
        <taxon>Bacilli</taxon>
        <taxon>Bacillales</taxon>
        <taxon>Paenibacillaceae</taxon>
        <taxon>Paenibacillus</taxon>
    </lineage>
</organism>
<evidence type="ECO:0000313" key="2">
    <source>
        <dbReference type="EMBL" id="AJY74844.1"/>
    </source>
</evidence>